<proteinExistence type="predicted"/>
<keyword evidence="2" id="KW-0378">Hydrolase</keyword>
<dbReference type="GO" id="GO:0004519">
    <property type="term" value="F:endonuclease activity"/>
    <property type="evidence" value="ECO:0007669"/>
    <property type="project" value="UniProtKB-KW"/>
</dbReference>
<keyword evidence="2" id="KW-0255">Endonuclease</keyword>
<organism evidence="2 3">
    <name type="scientific">Skermania pinensis</name>
    <dbReference type="NCBI Taxonomy" id="39122"/>
    <lineage>
        <taxon>Bacteria</taxon>
        <taxon>Bacillati</taxon>
        <taxon>Actinomycetota</taxon>
        <taxon>Actinomycetes</taxon>
        <taxon>Mycobacteriales</taxon>
        <taxon>Gordoniaceae</taxon>
        <taxon>Skermania</taxon>
    </lineage>
</organism>
<dbReference type="EMBL" id="CP079105">
    <property type="protein sequence ID" value="QXQ15679.1"/>
    <property type="molecule type" value="Genomic_DNA"/>
</dbReference>
<dbReference type="Pfam" id="PF07510">
    <property type="entry name" value="GmrSD_C"/>
    <property type="match status" value="1"/>
</dbReference>
<dbReference type="Proteomes" id="UP000887023">
    <property type="component" value="Chromosome"/>
</dbReference>
<evidence type="ECO:0000313" key="3">
    <source>
        <dbReference type="Proteomes" id="UP000887023"/>
    </source>
</evidence>
<keyword evidence="3" id="KW-1185">Reference proteome</keyword>
<reference evidence="2" key="1">
    <citation type="submission" date="2021-07" db="EMBL/GenBank/DDBJ databases">
        <title>Candidatus Kaistella beijingensis sp. nov. isolated from a municipal wastewater treatment plant is involved in sludge foaming.</title>
        <authorList>
            <person name="Song Y."/>
            <person name="Liu S.-J."/>
        </authorList>
    </citation>
    <scope>NUCLEOTIDE SEQUENCE</scope>
    <source>
        <strain evidence="2">DSM 43998</strain>
    </source>
</reference>
<gene>
    <name evidence="2" type="ORF">KV203_04780</name>
</gene>
<feature type="domain" description="GmrSD restriction endonucleases C-terminal" evidence="1">
    <location>
        <begin position="75"/>
        <end position="212"/>
    </location>
</feature>
<protein>
    <submittedName>
        <fullName evidence="2">HNH endonuclease family protein</fullName>
    </submittedName>
</protein>
<evidence type="ECO:0000259" key="1">
    <source>
        <dbReference type="Pfam" id="PF07510"/>
    </source>
</evidence>
<name>A0ABX8SFE0_9ACTN</name>
<evidence type="ECO:0000313" key="2">
    <source>
        <dbReference type="EMBL" id="QXQ15679.1"/>
    </source>
</evidence>
<dbReference type="InterPro" id="IPR011089">
    <property type="entry name" value="GmrSD_C"/>
</dbReference>
<accession>A0ABX8SFE0</accession>
<dbReference type="PANTHER" id="PTHR24094:SF15">
    <property type="entry name" value="AMP-DEPENDENT SYNTHETASE_LIGASE DOMAIN-CONTAINING PROTEIN-RELATED"/>
    <property type="match status" value="1"/>
</dbReference>
<keyword evidence="2" id="KW-0540">Nuclease</keyword>
<dbReference type="RefSeq" id="WP_066468759.1">
    <property type="nucleotide sequence ID" value="NZ_CBCRUZ010000004.1"/>
</dbReference>
<sequence>MAVTACDLVRPARVPPAAGSPTRAQLELLLTDIPTVYRRPFPGGYDRSCRSGHGCVFGPAWTDDTDAPRGRDGCDTRNNVLALQLTAVSFRPGSNDCVVQSGTLVDPYTGETRQFRRSDAKAVQIDHVYPLAAAWDMGAAQWTSERRIRFANDVDTNLLAVGGAENQAKGDSTPAQWLPPNPAYHCYYAGKFLTAARTYGLPITNADRATLIDVARRCE</sequence>
<dbReference type="PANTHER" id="PTHR24094">
    <property type="entry name" value="SECRETED PROTEIN"/>
    <property type="match status" value="1"/>
</dbReference>